<proteinExistence type="inferred from homology"/>
<feature type="transmembrane region" description="Helical" evidence="7">
    <location>
        <begin position="455"/>
        <end position="478"/>
    </location>
</feature>
<keyword evidence="3 7" id="KW-0812">Transmembrane</keyword>
<evidence type="ECO:0000313" key="10">
    <source>
        <dbReference type="EMBL" id="MFC5864089.1"/>
    </source>
</evidence>
<dbReference type="PANTHER" id="PTHR30572:SF4">
    <property type="entry name" value="ABC TRANSPORTER PERMEASE YTRF"/>
    <property type="match status" value="1"/>
</dbReference>
<keyword evidence="5 7" id="KW-0472">Membrane</keyword>
<evidence type="ECO:0000256" key="5">
    <source>
        <dbReference type="ARBA" id="ARBA00023136"/>
    </source>
</evidence>
<reference evidence="11" key="1">
    <citation type="journal article" date="2019" name="Int. J. Syst. Evol. Microbiol.">
        <title>The Global Catalogue of Microorganisms (GCM) 10K type strain sequencing project: providing services to taxonomists for standard genome sequencing and annotation.</title>
        <authorList>
            <consortium name="The Broad Institute Genomics Platform"/>
            <consortium name="The Broad Institute Genome Sequencing Center for Infectious Disease"/>
            <person name="Wu L."/>
            <person name="Ma J."/>
        </authorList>
    </citation>
    <scope>NUCLEOTIDE SEQUENCE [LARGE SCALE GENOMIC DNA]</scope>
    <source>
        <strain evidence="11">JCM 4087</strain>
    </source>
</reference>
<keyword evidence="4 7" id="KW-1133">Transmembrane helix</keyword>
<dbReference type="InterPro" id="IPR003838">
    <property type="entry name" value="ABC3_permease_C"/>
</dbReference>
<evidence type="ECO:0000256" key="3">
    <source>
        <dbReference type="ARBA" id="ARBA00022692"/>
    </source>
</evidence>
<evidence type="ECO:0000259" key="8">
    <source>
        <dbReference type="Pfam" id="PF02687"/>
    </source>
</evidence>
<sequence length="882" mass="96462">MSVWTRIVNVFRSDRVNCEIAEEFETHIEEAVAAGRNEREARRALGTYVRHRKEGHQVRVIGWLDSLRADAIFGWRQLWKHKTTSVAAVLSLALGIGACGAAFRLVNALFLRPLPIQNSERLYAVRLDGVTFQGKPFIWDTMSYPVFMKMRAAVAGQAELIAMEPAHRNDITFSSDAEMEKAYVQHVSGWMFAAFGLRPALGRLLTEDDDRVQGAEPYAVISYGYWSSRFGRDPGVIGKSFRMGDDLYRIVGVSDRGFTGTEPGKMPDVFVPTAMNVQGVREAGDGWLRVFVLPRSGIAIEPVRQQMYAVYRAFEQERAKAWTNIPKELLIGYPREKLLLRPAGTGVSQMQDDYRVPLTVLGLLVVLMLLIACANVANLIAARSSARSREMALRISIGSGRLRLAQMILAESAILAGLATVAGALFAFWAAPFVVRSIGHADDPVRLVFGGGWNVLAFGSFLALGTTLLFGLGPAFRASKIKPASALKGGDDPMARRRGMYLVIGAQTAFCFVVLFLSFLFVTTFRRLSERPLGFAPERVLLLNTLKKDNKHVIDWQPLLERIKAQPGVELVALEGWPLLGGMNDNELISMKGAPPTNVSSNFLGISPGWIKTMKIALLDGRDLQAEDARAHAVLVNRAFAQQYFGGRDPVGQWFTTLGFNGTPDRHEIVGWVADVAAKNVHEPMSPAVYLPLHTDALGSSWDSATLVVRTSVTDPSVLTATLRHTVEQSEPELRVGDVETQMELVRAQTIRERLLANLAAFFAVVALLLAAVGLYGVLSYSVLQREREIGVRIALGARLGHVTRIVTAQIFAMVATGALAGCALGLIAARYVQSLLYGVKGSDPITMAAPALVLFAAVLLSALPAVLRATRIDPATMLRAE</sequence>
<evidence type="ECO:0000256" key="6">
    <source>
        <dbReference type="ARBA" id="ARBA00038076"/>
    </source>
</evidence>
<feature type="transmembrane region" description="Helical" evidence="7">
    <location>
        <begin position="499"/>
        <end position="522"/>
    </location>
</feature>
<feature type="domain" description="MacB-like periplasmic core" evidence="9">
    <location>
        <begin position="85"/>
        <end position="307"/>
    </location>
</feature>
<gene>
    <name evidence="10" type="ORF">ACFPT7_17415</name>
</gene>
<feature type="transmembrane region" description="Helical" evidence="7">
    <location>
        <begin position="759"/>
        <end position="784"/>
    </location>
</feature>
<comment type="caution">
    <text evidence="10">The sequence shown here is derived from an EMBL/GenBank/DDBJ whole genome shotgun (WGS) entry which is preliminary data.</text>
</comment>
<accession>A0ABW1EJI1</accession>
<dbReference type="RefSeq" id="WP_263340897.1">
    <property type="nucleotide sequence ID" value="NZ_JAGSYH010000006.1"/>
</dbReference>
<comment type="subcellular location">
    <subcellularLocation>
        <location evidence="1">Cell membrane</location>
        <topology evidence="1">Multi-pass membrane protein</topology>
    </subcellularLocation>
</comment>
<feature type="transmembrane region" description="Helical" evidence="7">
    <location>
        <begin position="358"/>
        <end position="381"/>
    </location>
</feature>
<organism evidence="10 11">
    <name type="scientific">Acidicapsa dinghuensis</name>
    <dbReference type="NCBI Taxonomy" id="2218256"/>
    <lineage>
        <taxon>Bacteria</taxon>
        <taxon>Pseudomonadati</taxon>
        <taxon>Acidobacteriota</taxon>
        <taxon>Terriglobia</taxon>
        <taxon>Terriglobales</taxon>
        <taxon>Acidobacteriaceae</taxon>
        <taxon>Acidicapsa</taxon>
    </lineage>
</organism>
<feature type="transmembrane region" description="Helical" evidence="7">
    <location>
        <begin position="848"/>
        <end position="868"/>
    </location>
</feature>
<evidence type="ECO:0000256" key="2">
    <source>
        <dbReference type="ARBA" id="ARBA00022475"/>
    </source>
</evidence>
<feature type="domain" description="ABC3 transporter permease C-terminal" evidence="8">
    <location>
        <begin position="762"/>
        <end position="873"/>
    </location>
</feature>
<protein>
    <submittedName>
        <fullName evidence="10">ADOP family duplicated permease</fullName>
    </submittedName>
</protein>
<evidence type="ECO:0000256" key="1">
    <source>
        <dbReference type="ARBA" id="ARBA00004651"/>
    </source>
</evidence>
<name>A0ABW1EJI1_9BACT</name>
<comment type="similarity">
    <text evidence="6">Belongs to the ABC-4 integral membrane protein family.</text>
</comment>
<dbReference type="InterPro" id="IPR025857">
    <property type="entry name" value="MacB_PCD"/>
</dbReference>
<feature type="transmembrane region" description="Helical" evidence="7">
    <location>
        <begin position="805"/>
        <end position="828"/>
    </location>
</feature>
<dbReference type="Pfam" id="PF02687">
    <property type="entry name" value="FtsX"/>
    <property type="match status" value="2"/>
</dbReference>
<dbReference type="InterPro" id="IPR017800">
    <property type="entry name" value="ADOP"/>
</dbReference>
<keyword evidence="11" id="KW-1185">Reference proteome</keyword>
<feature type="transmembrane region" description="Helical" evidence="7">
    <location>
        <begin position="402"/>
        <end position="435"/>
    </location>
</feature>
<dbReference type="NCBIfam" id="TIGR03434">
    <property type="entry name" value="ADOP"/>
    <property type="match status" value="1"/>
</dbReference>
<feature type="domain" description="ABC3 transporter permease C-terminal" evidence="8">
    <location>
        <begin position="363"/>
        <end position="483"/>
    </location>
</feature>
<dbReference type="EMBL" id="JBHSPH010000008">
    <property type="protein sequence ID" value="MFC5864089.1"/>
    <property type="molecule type" value="Genomic_DNA"/>
</dbReference>
<dbReference type="PANTHER" id="PTHR30572">
    <property type="entry name" value="MEMBRANE COMPONENT OF TRANSPORTER-RELATED"/>
    <property type="match status" value="1"/>
</dbReference>
<evidence type="ECO:0000256" key="4">
    <source>
        <dbReference type="ARBA" id="ARBA00022989"/>
    </source>
</evidence>
<evidence type="ECO:0000259" key="9">
    <source>
        <dbReference type="Pfam" id="PF12704"/>
    </source>
</evidence>
<feature type="transmembrane region" description="Helical" evidence="7">
    <location>
        <begin position="86"/>
        <end position="111"/>
    </location>
</feature>
<dbReference type="Proteomes" id="UP001596091">
    <property type="component" value="Unassembled WGS sequence"/>
</dbReference>
<dbReference type="Pfam" id="PF12704">
    <property type="entry name" value="MacB_PCD"/>
    <property type="match status" value="2"/>
</dbReference>
<dbReference type="InterPro" id="IPR050250">
    <property type="entry name" value="Macrolide_Exporter_MacB"/>
</dbReference>
<evidence type="ECO:0000256" key="7">
    <source>
        <dbReference type="SAM" id="Phobius"/>
    </source>
</evidence>
<evidence type="ECO:0000313" key="11">
    <source>
        <dbReference type="Proteomes" id="UP001596091"/>
    </source>
</evidence>
<keyword evidence="2" id="KW-1003">Cell membrane</keyword>
<feature type="domain" description="MacB-like periplasmic core" evidence="9">
    <location>
        <begin position="558"/>
        <end position="711"/>
    </location>
</feature>